<accession>A0AAV1IJ32</accession>
<feature type="region of interest" description="Disordered" evidence="1">
    <location>
        <begin position="1"/>
        <end position="41"/>
    </location>
</feature>
<evidence type="ECO:0000313" key="3">
    <source>
        <dbReference type="Proteomes" id="UP001314263"/>
    </source>
</evidence>
<dbReference type="AlphaFoldDB" id="A0AAV1IJ32"/>
<evidence type="ECO:0000256" key="1">
    <source>
        <dbReference type="SAM" id="MobiDB-lite"/>
    </source>
</evidence>
<reference evidence="2 3" key="1">
    <citation type="submission" date="2023-10" db="EMBL/GenBank/DDBJ databases">
        <authorList>
            <person name="Maclean D."/>
            <person name="Macfadyen A."/>
        </authorList>
    </citation>
    <scope>NUCLEOTIDE SEQUENCE [LARGE SCALE GENOMIC DNA]</scope>
</reference>
<keyword evidence="3" id="KW-1185">Reference proteome</keyword>
<comment type="caution">
    <text evidence="2">The sequence shown here is derived from an EMBL/GenBank/DDBJ whole genome shotgun (WGS) entry which is preliminary data.</text>
</comment>
<sequence>MATLAKPTGPQPRIRACSGECKKGRNAEEDGQPPRVASYSHSRQLWAERVDRLLREDPDGLPYEPASSKEILPFPDPGDKKERLKELADKIKASGETPINYFTGDMPLYTAAGAVTRPPPGCPPSERLNFFQEHMWNLPALPTRPLLGDSAAETFHSSHSLLH</sequence>
<proteinExistence type="predicted"/>
<gene>
    <name evidence="2" type="ORF">CVIRNUC_009405</name>
</gene>
<dbReference type="EMBL" id="CAUYUE010000014">
    <property type="protein sequence ID" value="CAK0786192.1"/>
    <property type="molecule type" value="Genomic_DNA"/>
</dbReference>
<name>A0AAV1IJ32_9CHLO</name>
<dbReference type="Proteomes" id="UP001314263">
    <property type="component" value="Unassembled WGS sequence"/>
</dbReference>
<evidence type="ECO:0000313" key="2">
    <source>
        <dbReference type="EMBL" id="CAK0786192.1"/>
    </source>
</evidence>
<protein>
    <submittedName>
        <fullName evidence="2">Uncharacterized protein</fullName>
    </submittedName>
</protein>
<organism evidence="2 3">
    <name type="scientific">Coccomyxa viridis</name>
    <dbReference type="NCBI Taxonomy" id="1274662"/>
    <lineage>
        <taxon>Eukaryota</taxon>
        <taxon>Viridiplantae</taxon>
        <taxon>Chlorophyta</taxon>
        <taxon>core chlorophytes</taxon>
        <taxon>Trebouxiophyceae</taxon>
        <taxon>Trebouxiophyceae incertae sedis</taxon>
        <taxon>Coccomyxaceae</taxon>
        <taxon>Coccomyxa</taxon>
    </lineage>
</organism>
<feature type="region of interest" description="Disordered" evidence="1">
    <location>
        <begin position="57"/>
        <end position="80"/>
    </location>
</feature>